<dbReference type="PANTHER" id="PTHR13068">
    <property type="entry name" value="CGI-12 PROTEIN-RELATED"/>
    <property type="match status" value="1"/>
</dbReference>
<evidence type="ECO:0000313" key="5">
    <source>
        <dbReference type="Proteomes" id="UP001567538"/>
    </source>
</evidence>
<comment type="caution">
    <text evidence="4">The sequence shown here is derived from an EMBL/GenBank/DDBJ whole genome shotgun (WGS) entry which is preliminary data.</text>
</comment>
<dbReference type="GO" id="GO:0006353">
    <property type="term" value="P:DNA-templated transcription termination"/>
    <property type="evidence" value="ECO:0007669"/>
    <property type="project" value="UniProtKB-KW"/>
</dbReference>
<dbReference type="Pfam" id="PF02536">
    <property type="entry name" value="mTERF"/>
    <property type="match status" value="1"/>
</dbReference>
<keyword evidence="3" id="KW-0809">Transit peptide</keyword>
<keyword evidence="2" id="KW-0805">Transcription regulation</keyword>
<dbReference type="SMART" id="SM00733">
    <property type="entry name" value="Mterf"/>
    <property type="match status" value="3"/>
</dbReference>
<accession>A0ABD1G8R8</accession>
<dbReference type="Gene3D" id="1.25.70.10">
    <property type="entry name" value="Transcription termination factor 3, mitochondrial"/>
    <property type="match status" value="1"/>
</dbReference>
<keyword evidence="5" id="KW-1185">Reference proteome</keyword>
<dbReference type="InterPro" id="IPR003690">
    <property type="entry name" value="MTERF"/>
</dbReference>
<protein>
    <submittedName>
        <fullName evidence="4">Uncharacterized protein</fullName>
    </submittedName>
</protein>
<evidence type="ECO:0000256" key="3">
    <source>
        <dbReference type="ARBA" id="ARBA00022946"/>
    </source>
</evidence>
<sequence>MIALVRRNLGCLTPKHDSSLSLLLRTSPLREISTTTASAVYDVLVNKHDFSPEIATSASFKLSQFRSPERADSILTFLKQNSFSNTQLQRLVKSDPRILTASAEDAVKLKINIFKDFGFSPEETAKIMSSNNAILHSSAEKKIIPQLSTLKALLGSNEEVVDLVKRSVWHMTVDLEKLFIPNVDLLKSCGVTMDGLGASC</sequence>
<reference evidence="4 5" key="1">
    <citation type="submission" date="2024-06" db="EMBL/GenBank/DDBJ databases">
        <title>A chromosome level genome sequence of Diviner's sage (Salvia divinorum).</title>
        <authorList>
            <person name="Ford S.A."/>
            <person name="Ro D.-K."/>
            <person name="Ness R.W."/>
            <person name="Phillips M.A."/>
        </authorList>
    </citation>
    <scope>NUCLEOTIDE SEQUENCE [LARGE SCALE GENOMIC DNA]</scope>
    <source>
        <strain evidence="4">SAF-2024a</strain>
        <tissue evidence="4">Leaf</tissue>
    </source>
</reference>
<evidence type="ECO:0000313" key="4">
    <source>
        <dbReference type="EMBL" id="KAL1540479.1"/>
    </source>
</evidence>
<organism evidence="4 5">
    <name type="scientific">Salvia divinorum</name>
    <name type="common">Maria pastora</name>
    <name type="synonym">Diviner's sage</name>
    <dbReference type="NCBI Taxonomy" id="28513"/>
    <lineage>
        <taxon>Eukaryota</taxon>
        <taxon>Viridiplantae</taxon>
        <taxon>Streptophyta</taxon>
        <taxon>Embryophyta</taxon>
        <taxon>Tracheophyta</taxon>
        <taxon>Spermatophyta</taxon>
        <taxon>Magnoliopsida</taxon>
        <taxon>eudicotyledons</taxon>
        <taxon>Gunneridae</taxon>
        <taxon>Pentapetalae</taxon>
        <taxon>asterids</taxon>
        <taxon>lamiids</taxon>
        <taxon>Lamiales</taxon>
        <taxon>Lamiaceae</taxon>
        <taxon>Nepetoideae</taxon>
        <taxon>Mentheae</taxon>
        <taxon>Salviinae</taxon>
        <taxon>Salvia</taxon>
        <taxon>Salvia subgen. Calosphace</taxon>
    </lineage>
</organism>
<evidence type="ECO:0000256" key="2">
    <source>
        <dbReference type="ARBA" id="ARBA00022472"/>
    </source>
</evidence>
<dbReference type="PANTHER" id="PTHR13068:SF130">
    <property type="entry name" value="TRANSCRIPTION TERMINATION FACTOR MTERF6, CHLOROPLASTIC_MITOCHONDRIAL-LIKE"/>
    <property type="match status" value="1"/>
</dbReference>
<dbReference type="EMBL" id="JBEAFC010000009">
    <property type="protein sequence ID" value="KAL1540479.1"/>
    <property type="molecule type" value="Genomic_DNA"/>
</dbReference>
<dbReference type="Proteomes" id="UP001567538">
    <property type="component" value="Unassembled WGS sequence"/>
</dbReference>
<keyword evidence="2" id="KW-0806">Transcription termination</keyword>
<comment type="similarity">
    <text evidence="1">Belongs to the mTERF family.</text>
</comment>
<proteinExistence type="inferred from homology"/>
<evidence type="ECO:0000256" key="1">
    <source>
        <dbReference type="ARBA" id="ARBA00007692"/>
    </source>
</evidence>
<dbReference type="InterPro" id="IPR038538">
    <property type="entry name" value="MTERF_sf"/>
</dbReference>
<keyword evidence="2" id="KW-0804">Transcription</keyword>
<name>A0ABD1G8R8_SALDI</name>
<dbReference type="AlphaFoldDB" id="A0ABD1G8R8"/>
<gene>
    <name evidence="4" type="ORF">AAHA92_24830</name>
</gene>